<name>A0A1J4TUT3_9BACT</name>
<sequence>MKKILDFLINLGLSTAEAKIYTRLTELGQSSMTELAHSLQMNRVTTHFNVQNLIDKGLITHVKQGRSRELTAQSPDSLQYLIEQKDNHVKRLKEEFINTIPLMKKTMPLINKPERHFDVKFFQGKNGVKAIYREVLKSTELRSYVNISNIFEVFPENPQLFPEAVSRKHLKMWEIIEDSLISRNYVKTVDPKRYSYKFFPSDWNISVFDYMIFDGKIAMIAGKQELKGILIVNDDMYKNAKALFEMLWRLLPTIK</sequence>
<evidence type="ECO:0000313" key="3">
    <source>
        <dbReference type="Proteomes" id="UP000183120"/>
    </source>
</evidence>
<comment type="caution">
    <text evidence="2">The sequence shown here is derived from an EMBL/GenBank/DDBJ whole genome shotgun (WGS) entry which is preliminary data.</text>
</comment>
<evidence type="ECO:0000259" key="1">
    <source>
        <dbReference type="Pfam" id="PF01978"/>
    </source>
</evidence>
<dbReference type="STRING" id="1805209.AUJ73_00035"/>
<reference evidence="2 3" key="1">
    <citation type="journal article" date="2016" name="Environ. Microbiol.">
        <title>Genomic resolution of a cold subsurface aquifer community provides metabolic insights for novel microbes adapted to high CO concentrations.</title>
        <authorList>
            <person name="Probst A.J."/>
            <person name="Castelle C.J."/>
            <person name="Singh A."/>
            <person name="Brown C.T."/>
            <person name="Anantharaman K."/>
            <person name="Sharon I."/>
            <person name="Hug L.A."/>
            <person name="Burstein D."/>
            <person name="Emerson J.B."/>
            <person name="Thomas B.C."/>
            <person name="Banfield J.F."/>
        </authorList>
    </citation>
    <scope>NUCLEOTIDE SEQUENCE [LARGE SCALE GENOMIC DNA]</scope>
    <source>
        <strain evidence="2">CG1_02_37_22</strain>
    </source>
</reference>
<dbReference type="EMBL" id="MNUY01000001">
    <property type="protein sequence ID" value="OIO15722.1"/>
    <property type="molecule type" value="Genomic_DNA"/>
</dbReference>
<dbReference type="SUPFAM" id="SSF46785">
    <property type="entry name" value="Winged helix' DNA-binding domain"/>
    <property type="match status" value="1"/>
</dbReference>
<dbReference type="InterPro" id="IPR002831">
    <property type="entry name" value="Tscrpt_reg_TrmB_N"/>
</dbReference>
<dbReference type="Pfam" id="PF01978">
    <property type="entry name" value="TrmB"/>
    <property type="match status" value="1"/>
</dbReference>
<dbReference type="PANTHER" id="PTHR34293">
    <property type="entry name" value="HTH-TYPE TRANSCRIPTIONAL REGULATOR TRMBL2"/>
    <property type="match status" value="1"/>
</dbReference>
<proteinExistence type="predicted"/>
<dbReference type="Gene3D" id="1.10.10.10">
    <property type="entry name" value="Winged helix-like DNA-binding domain superfamily/Winged helix DNA-binding domain"/>
    <property type="match status" value="1"/>
</dbReference>
<protein>
    <recommendedName>
        <fullName evidence="1">Transcription regulator TrmB N-terminal domain-containing protein</fullName>
    </recommendedName>
</protein>
<evidence type="ECO:0000313" key="2">
    <source>
        <dbReference type="EMBL" id="OIO15722.1"/>
    </source>
</evidence>
<dbReference type="InterPro" id="IPR036390">
    <property type="entry name" value="WH_DNA-bd_sf"/>
</dbReference>
<dbReference type="AlphaFoldDB" id="A0A1J4TUT3"/>
<organism evidence="2 3">
    <name type="scientific">Candidatus Gottesmanbacteria bacterium CG1_02_37_22</name>
    <dbReference type="NCBI Taxonomy" id="1805209"/>
    <lineage>
        <taxon>Bacteria</taxon>
        <taxon>Candidatus Gottesmaniibacteriota</taxon>
    </lineage>
</organism>
<gene>
    <name evidence="2" type="ORF">AUJ73_00035</name>
</gene>
<dbReference type="Proteomes" id="UP000183120">
    <property type="component" value="Unassembled WGS sequence"/>
</dbReference>
<dbReference type="InterPro" id="IPR051797">
    <property type="entry name" value="TrmB-like"/>
</dbReference>
<feature type="domain" description="Transcription regulator TrmB N-terminal" evidence="1">
    <location>
        <begin position="10"/>
        <end position="65"/>
    </location>
</feature>
<dbReference type="PANTHER" id="PTHR34293:SF1">
    <property type="entry name" value="HTH-TYPE TRANSCRIPTIONAL REGULATOR TRMBL2"/>
    <property type="match status" value="1"/>
</dbReference>
<accession>A0A1J4TUT3</accession>
<dbReference type="InterPro" id="IPR036388">
    <property type="entry name" value="WH-like_DNA-bd_sf"/>
</dbReference>